<sequence>MNNNIRSVVIKSNSWLARLACRWMKSRRVAIVVGSTIHMYGAEPQNLFDDQNWLAHELVHIDQFEKYGFFRFIILYLWETVKHGYYNNRYEVEARNKVNQMASMQRMERFNFKIR</sequence>
<proteinExistence type="predicted"/>
<reference evidence="1" key="1">
    <citation type="submission" date="2021-06" db="EMBL/GenBank/DDBJ databases">
        <title>44 bacteria genomes isolated from Dapeng, Shenzhen.</title>
        <authorList>
            <person name="Zheng W."/>
            <person name="Yu S."/>
            <person name="Huang Y."/>
        </authorList>
    </citation>
    <scope>NUCLEOTIDE SEQUENCE</scope>
    <source>
        <strain evidence="1">DP5N28-2</strain>
    </source>
</reference>
<comment type="caution">
    <text evidence="1">The sequence shown here is derived from an EMBL/GenBank/DDBJ whole genome shotgun (WGS) entry which is preliminary data.</text>
</comment>
<evidence type="ECO:0008006" key="3">
    <source>
        <dbReference type="Google" id="ProtNLM"/>
    </source>
</evidence>
<dbReference type="RefSeq" id="WP_222578829.1">
    <property type="nucleotide sequence ID" value="NZ_JAHVHU010000004.1"/>
</dbReference>
<evidence type="ECO:0000313" key="1">
    <source>
        <dbReference type="EMBL" id="MBY5957309.1"/>
    </source>
</evidence>
<protein>
    <recommendedName>
        <fullName evidence="3">DUF4157 domain-containing protein</fullName>
    </recommendedName>
</protein>
<organism evidence="1 2">
    <name type="scientific">Membranihabitans marinus</name>
    <dbReference type="NCBI Taxonomy" id="1227546"/>
    <lineage>
        <taxon>Bacteria</taxon>
        <taxon>Pseudomonadati</taxon>
        <taxon>Bacteroidota</taxon>
        <taxon>Saprospiria</taxon>
        <taxon>Saprospirales</taxon>
        <taxon>Saprospiraceae</taxon>
        <taxon>Membranihabitans</taxon>
    </lineage>
</organism>
<keyword evidence="2" id="KW-1185">Reference proteome</keyword>
<evidence type="ECO:0000313" key="2">
    <source>
        <dbReference type="Proteomes" id="UP000753961"/>
    </source>
</evidence>
<dbReference type="Proteomes" id="UP000753961">
    <property type="component" value="Unassembled WGS sequence"/>
</dbReference>
<name>A0A953HK16_9BACT</name>
<gene>
    <name evidence="1" type="ORF">KUV50_04115</name>
</gene>
<dbReference type="EMBL" id="JAHVHU010000004">
    <property type="protein sequence ID" value="MBY5957309.1"/>
    <property type="molecule type" value="Genomic_DNA"/>
</dbReference>
<accession>A0A953HK16</accession>
<dbReference type="AlphaFoldDB" id="A0A953HK16"/>